<dbReference type="InterPro" id="IPR036291">
    <property type="entry name" value="NAD(P)-bd_dom_sf"/>
</dbReference>
<dbReference type="PRINTS" id="PR00081">
    <property type="entry name" value="GDHRDH"/>
</dbReference>
<name>A0AA36J6M3_9DINO</name>
<dbReference type="GO" id="GO:0009062">
    <property type="term" value="P:fatty acid catabolic process"/>
    <property type="evidence" value="ECO:0007669"/>
    <property type="project" value="InterPro"/>
</dbReference>
<gene>
    <name evidence="6" type="ORF">EVOR1521_LOCUS23878</name>
</gene>
<organism evidence="6 7">
    <name type="scientific">Effrenium voratum</name>
    <dbReference type="NCBI Taxonomy" id="2562239"/>
    <lineage>
        <taxon>Eukaryota</taxon>
        <taxon>Sar</taxon>
        <taxon>Alveolata</taxon>
        <taxon>Dinophyceae</taxon>
        <taxon>Suessiales</taxon>
        <taxon>Symbiodiniaceae</taxon>
        <taxon>Effrenium</taxon>
    </lineage>
</organism>
<evidence type="ECO:0000313" key="6">
    <source>
        <dbReference type="EMBL" id="CAJ1400562.1"/>
    </source>
</evidence>
<dbReference type="FunFam" id="3.40.50.720:FF:000084">
    <property type="entry name" value="Short-chain dehydrogenase reductase"/>
    <property type="match status" value="1"/>
</dbReference>
<comment type="catalytic activity">
    <reaction evidence="4">
        <text>a (2E,4E)-dienoyl-CoA + NADPH + H(+) = a 4,5-saturated-(3E)-enoyl-CoA + NADP(+)</text>
        <dbReference type="Rhea" id="RHEA:45912"/>
        <dbReference type="ChEBI" id="CHEBI:15378"/>
        <dbReference type="ChEBI" id="CHEBI:57783"/>
        <dbReference type="ChEBI" id="CHEBI:58349"/>
        <dbReference type="ChEBI" id="CHEBI:85101"/>
        <dbReference type="ChEBI" id="CHEBI:85493"/>
        <dbReference type="EC" id="1.3.1.124"/>
    </reaction>
</comment>
<dbReference type="EMBL" id="CAUJNA010003376">
    <property type="protein sequence ID" value="CAJ1400562.1"/>
    <property type="molecule type" value="Genomic_DNA"/>
</dbReference>
<evidence type="ECO:0000256" key="4">
    <source>
        <dbReference type="ARBA" id="ARBA00048009"/>
    </source>
</evidence>
<sequence length="281" mass="30136">MDPSYFRNDVLRGRVALITGGGSGIGFEVAKQFGFHGCKGVVIMGRRQQFLEEAVGLLSKEGVNAAFVTGDVRKFEDCTAAVQMAVKKFGALDILVNAAAGNFLAAAEQISSNGFRTVMDIDAVGTFNTTRAAFDALKTSQFGGVVTNITATLHYTATWYQTAPVAAKAAIDAMTRNLALEWGDFGIRCNGVAPGPIAETPGLEKLSGGNADKIDWSHIPARRPGLKAEIASACIYLCLNRYITGQVLPVDGGEWFGKKPMIPREMVPRPQRRAALLLFFV</sequence>
<proteinExistence type="predicted"/>
<dbReference type="EC" id="1.3.1.124" evidence="3"/>
<keyword evidence="1" id="KW-0521">NADP</keyword>
<dbReference type="SUPFAM" id="SSF51735">
    <property type="entry name" value="NAD(P)-binding Rossmann-fold domains"/>
    <property type="match status" value="1"/>
</dbReference>
<accession>A0AA36J6M3</accession>
<dbReference type="Proteomes" id="UP001178507">
    <property type="component" value="Unassembled WGS sequence"/>
</dbReference>
<dbReference type="AlphaFoldDB" id="A0AA36J6M3"/>
<dbReference type="Pfam" id="PF13561">
    <property type="entry name" value="adh_short_C2"/>
    <property type="match status" value="1"/>
</dbReference>
<evidence type="ECO:0000313" key="7">
    <source>
        <dbReference type="Proteomes" id="UP001178507"/>
    </source>
</evidence>
<protein>
    <recommendedName>
        <fullName evidence="3">2,4-dienoyl-CoA reductase [(3E)-enoyl-CoA-producing]</fullName>
        <ecNumber evidence="3">1.3.1.124</ecNumber>
    </recommendedName>
</protein>
<keyword evidence="2" id="KW-0560">Oxidoreductase</keyword>
<dbReference type="PANTHER" id="PTHR43296">
    <property type="entry name" value="PEROXISOMAL 2,4-DIENOYL-COA REDUCTASE"/>
    <property type="match status" value="1"/>
</dbReference>
<keyword evidence="7" id="KW-1185">Reference proteome</keyword>
<evidence type="ECO:0000256" key="2">
    <source>
        <dbReference type="ARBA" id="ARBA00023002"/>
    </source>
</evidence>
<dbReference type="GO" id="GO:0008670">
    <property type="term" value="F:2,4-dienoyl-CoA reductase (NADPH) activity"/>
    <property type="evidence" value="ECO:0007669"/>
    <property type="project" value="InterPro"/>
</dbReference>
<evidence type="ECO:0000256" key="3">
    <source>
        <dbReference type="ARBA" id="ARBA00026117"/>
    </source>
</evidence>
<evidence type="ECO:0000256" key="1">
    <source>
        <dbReference type="ARBA" id="ARBA00022857"/>
    </source>
</evidence>
<reference evidence="6" key="1">
    <citation type="submission" date="2023-08" db="EMBL/GenBank/DDBJ databases">
        <authorList>
            <person name="Chen Y."/>
            <person name="Shah S."/>
            <person name="Dougan E. K."/>
            <person name="Thang M."/>
            <person name="Chan C."/>
        </authorList>
    </citation>
    <scope>NUCLEOTIDE SEQUENCE</scope>
</reference>
<dbReference type="InterPro" id="IPR045017">
    <property type="entry name" value="DECR2-like"/>
</dbReference>
<comment type="caution">
    <text evidence="6">The sequence shown here is derived from an EMBL/GenBank/DDBJ whole genome shotgun (WGS) entry which is preliminary data.</text>
</comment>
<dbReference type="PANTHER" id="PTHR43296:SF2">
    <property type="entry name" value="PEROXISOMAL 2,4-DIENOYL-COA REDUCTASE [(3E)-ENOYL-COA-PRODUCING]"/>
    <property type="match status" value="1"/>
</dbReference>
<dbReference type="Gene3D" id="3.40.50.720">
    <property type="entry name" value="NAD(P)-binding Rossmann-like Domain"/>
    <property type="match status" value="1"/>
</dbReference>
<evidence type="ECO:0000256" key="5">
    <source>
        <dbReference type="ARBA" id="ARBA00048340"/>
    </source>
</evidence>
<dbReference type="InterPro" id="IPR002347">
    <property type="entry name" value="SDR_fam"/>
</dbReference>
<comment type="catalytic activity">
    <reaction evidence="5">
        <text>a (2E,4Z)-dienoyl-CoA + NADPH + H(+) = a 4,5-saturated-(3E)-enoyl-CoA + NADP(+)</text>
        <dbReference type="Rhea" id="RHEA:61892"/>
        <dbReference type="ChEBI" id="CHEBI:15378"/>
        <dbReference type="ChEBI" id="CHEBI:57783"/>
        <dbReference type="ChEBI" id="CHEBI:58349"/>
        <dbReference type="ChEBI" id="CHEBI:85099"/>
        <dbReference type="ChEBI" id="CHEBI:85493"/>
        <dbReference type="EC" id="1.3.1.124"/>
    </reaction>
</comment>
<dbReference type="GO" id="GO:0005777">
    <property type="term" value="C:peroxisome"/>
    <property type="evidence" value="ECO:0007669"/>
    <property type="project" value="TreeGrafter"/>
</dbReference>